<keyword evidence="3" id="KW-1185">Reference proteome</keyword>
<comment type="caution">
    <text evidence="2">The sequence shown here is derived from an EMBL/GenBank/DDBJ whole genome shotgun (WGS) entry which is preliminary data.</text>
</comment>
<feature type="region of interest" description="Disordered" evidence="1">
    <location>
        <begin position="1"/>
        <end position="68"/>
    </location>
</feature>
<feature type="compositionally biased region" description="Basic and acidic residues" evidence="1">
    <location>
        <begin position="12"/>
        <end position="48"/>
    </location>
</feature>
<evidence type="ECO:0000256" key="1">
    <source>
        <dbReference type="SAM" id="MobiDB-lite"/>
    </source>
</evidence>
<evidence type="ECO:0008006" key="4">
    <source>
        <dbReference type="Google" id="ProtNLM"/>
    </source>
</evidence>
<dbReference type="RefSeq" id="WP_344522359.1">
    <property type="nucleotide sequence ID" value="NZ_BAAAUG010000069.1"/>
</dbReference>
<dbReference type="Proteomes" id="UP001501637">
    <property type="component" value="Unassembled WGS sequence"/>
</dbReference>
<gene>
    <name evidence="2" type="ORF">GCM10010449_40120</name>
</gene>
<evidence type="ECO:0000313" key="2">
    <source>
        <dbReference type="EMBL" id="GAA3113881.1"/>
    </source>
</evidence>
<evidence type="ECO:0000313" key="3">
    <source>
        <dbReference type="Proteomes" id="UP001501637"/>
    </source>
</evidence>
<protein>
    <recommendedName>
        <fullName evidence="4">Multidrug transporter</fullName>
    </recommendedName>
</protein>
<accession>A0ABP6MJ40</accession>
<dbReference type="EMBL" id="BAAAUG010000069">
    <property type="protein sequence ID" value="GAA3113881.1"/>
    <property type="molecule type" value="Genomic_DNA"/>
</dbReference>
<organism evidence="2 3">
    <name type="scientific">Streptomyces rectiviolaceus</name>
    <dbReference type="NCBI Taxonomy" id="332591"/>
    <lineage>
        <taxon>Bacteria</taxon>
        <taxon>Bacillati</taxon>
        <taxon>Actinomycetota</taxon>
        <taxon>Actinomycetes</taxon>
        <taxon>Kitasatosporales</taxon>
        <taxon>Streptomycetaceae</taxon>
        <taxon>Streptomyces</taxon>
    </lineage>
</organism>
<reference evidence="3" key="1">
    <citation type="journal article" date="2019" name="Int. J. Syst. Evol. Microbiol.">
        <title>The Global Catalogue of Microorganisms (GCM) 10K type strain sequencing project: providing services to taxonomists for standard genome sequencing and annotation.</title>
        <authorList>
            <consortium name="The Broad Institute Genomics Platform"/>
            <consortium name="The Broad Institute Genome Sequencing Center for Infectious Disease"/>
            <person name="Wu L."/>
            <person name="Ma J."/>
        </authorList>
    </citation>
    <scope>NUCLEOTIDE SEQUENCE [LARGE SCALE GENOMIC DNA]</scope>
    <source>
        <strain evidence="3">JCM 9092</strain>
    </source>
</reference>
<name>A0ABP6MJ40_9ACTN</name>
<proteinExistence type="predicted"/>
<sequence>MSPDNNRKHRPSHGEEHAETAADEVFHEVEDAEIRLVDGGERPRKDGEAADALTPNEDAQEDVHERDS</sequence>